<dbReference type="InterPro" id="IPR027417">
    <property type="entry name" value="P-loop_NTPase"/>
</dbReference>
<dbReference type="GO" id="GO:0005524">
    <property type="term" value="F:ATP binding"/>
    <property type="evidence" value="ECO:0007669"/>
    <property type="project" value="UniProtKB-KW"/>
</dbReference>
<evidence type="ECO:0000256" key="6">
    <source>
        <dbReference type="ARBA" id="ARBA00023004"/>
    </source>
</evidence>
<keyword evidence="4 11" id="KW-0347">Helicase</keyword>
<dbReference type="InterPro" id="IPR014013">
    <property type="entry name" value="Helic_SF1/SF2_ATP-bd_DinG/Rad3"/>
</dbReference>
<evidence type="ECO:0000256" key="8">
    <source>
        <dbReference type="ARBA" id="ARBA00023235"/>
    </source>
</evidence>
<dbReference type="InterPro" id="IPR010614">
    <property type="entry name" value="RAD3-like_helicase_DEAD"/>
</dbReference>
<keyword evidence="3" id="KW-0378">Hydrolase</keyword>
<protein>
    <submittedName>
        <fullName evidence="11">ATP-dependent DNA helicase DinG</fullName>
    </submittedName>
</protein>
<reference evidence="11 12" key="1">
    <citation type="submission" date="2016-10" db="EMBL/GenBank/DDBJ databases">
        <authorList>
            <person name="de Groot N.N."/>
        </authorList>
    </citation>
    <scope>NUCLEOTIDE SEQUENCE [LARGE SCALE GENOMIC DNA]</scope>
    <source>
        <strain evidence="11 12">ATCC 35958</strain>
    </source>
</reference>
<dbReference type="GO" id="GO:0006281">
    <property type="term" value="P:DNA repair"/>
    <property type="evidence" value="ECO:0007669"/>
    <property type="project" value="TreeGrafter"/>
</dbReference>
<dbReference type="SUPFAM" id="SSF52540">
    <property type="entry name" value="P-loop containing nucleoside triphosphate hydrolases"/>
    <property type="match status" value="1"/>
</dbReference>
<dbReference type="SMART" id="SM00491">
    <property type="entry name" value="HELICc2"/>
    <property type="match status" value="1"/>
</dbReference>
<evidence type="ECO:0000313" key="11">
    <source>
        <dbReference type="EMBL" id="SER39325.1"/>
    </source>
</evidence>
<evidence type="ECO:0000259" key="10">
    <source>
        <dbReference type="PROSITE" id="PS51193"/>
    </source>
</evidence>
<evidence type="ECO:0000259" key="9">
    <source>
        <dbReference type="PROSITE" id="PS51192"/>
    </source>
</evidence>
<keyword evidence="7" id="KW-0411">Iron-sulfur</keyword>
<gene>
    <name evidence="11" type="ORF">SAMN02982919_02337</name>
</gene>
<dbReference type="PROSITE" id="PS51193">
    <property type="entry name" value="HELICASE_ATP_BIND_2"/>
    <property type="match status" value="1"/>
</dbReference>
<keyword evidence="6" id="KW-0408">Iron</keyword>
<dbReference type="Pfam" id="PF13307">
    <property type="entry name" value="Helicase_C_2"/>
    <property type="match status" value="1"/>
</dbReference>
<dbReference type="OrthoDB" id="9805194at2"/>
<evidence type="ECO:0000256" key="4">
    <source>
        <dbReference type="ARBA" id="ARBA00022806"/>
    </source>
</evidence>
<keyword evidence="12" id="KW-1185">Reference proteome</keyword>
<feature type="domain" description="Helicase ATP-binding" evidence="10">
    <location>
        <begin position="16"/>
        <end position="303"/>
    </location>
</feature>
<dbReference type="InterPro" id="IPR045028">
    <property type="entry name" value="DinG/Rad3-like"/>
</dbReference>
<dbReference type="GO" id="GO:0046872">
    <property type="term" value="F:metal ion binding"/>
    <property type="evidence" value="ECO:0007669"/>
    <property type="project" value="UniProtKB-KW"/>
</dbReference>
<dbReference type="PANTHER" id="PTHR11472:SF59">
    <property type="entry name" value="ATP-DEPENDENT DNA HELICASE DING"/>
    <property type="match status" value="1"/>
</dbReference>
<proteinExistence type="predicted"/>
<keyword evidence="2" id="KW-0547">Nucleotide-binding</keyword>
<evidence type="ECO:0000256" key="1">
    <source>
        <dbReference type="ARBA" id="ARBA00022723"/>
    </source>
</evidence>
<keyword evidence="1" id="KW-0479">Metal-binding</keyword>
<dbReference type="GO" id="GO:0033677">
    <property type="term" value="F:DNA/RNA helicase activity"/>
    <property type="evidence" value="ECO:0007669"/>
    <property type="project" value="TreeGrafter"/>
</dbReference>
<name>A0A1H9NUI4_9BURK</name>
<dbReference type="AlphaFoldDB" id="A0A1H9NUI4"/>
<dbReference type="GO" id="GO:0016818">
    <property type="term" value="F:hydrolase activity, acting on acid anhydrides, in phosphorus-containing anhydrides"/>
    <property type="evidence" value="ECO:0007669"/>
    <property type="project" value="InterPro"/>
</dbReference>
<dbReference type="GO" id="GO:0009432">
    <property type="term" value="P:SOS response"/>
    <property type="evidence" value="ECO:0007669"/>
    <property type="project" value="TreeGrafter"/>
</dbReference>
<evidence type="ECO:0000256" key="3">
    <source>
        <dbReference type="ARBA" id="ARBA00022801"/>
    </source>
</evidence>
<dbReference type="GO" id="GO:0003677">
    <property type="term" value="F:DNA binding"/>
    <property type="evidence" value="ECO:0007669"/>
    <property type="project" value="InterPro"/>
</dbReference>
<organism evidence="11 12">
    <name type="scientific">Giesbergeria anulus</name>
    <dbReference type="NCBI Taxonomy" id="180197"/>
    <lineage>
        <taxon>Bacteria</taxon>
        <taxon>Pseudomonadati</taxon>
        <taxon>Pseudomonadota</taxon>
        <taxon>Betaproteobacteria</taxon>
        <taxon>Burkholderiales</taxon>
        <taxon>Comamonadaceae</taxon>
        <taxon>Giesbergeria</taxon>
    </lineage>
</organism>
<evidence type="ECO:0000256" key="5">
    <source>
        <dbReference type="ARBA" id="ARBA00022840"/>
    </source>
</evidence>
<keyword evidence="5" id="KW-0067">ATP-binding</keyword>
<dbReference type="Gene3D" id="3.40.50.300">
    <property type="entry name" value="P-loop containing nucleotide triphosphate hydrolases"/>
    <property type="match status" value="2"/>
</dbReference>
<dbReference type="PANTHER" id="PTHR11472">
    <property type="entry name" value="DNA REPAIR DEAD HELICASE RAD3/XP-D SUBFAMILY MEMBER"/>
    <property type="match status" value="1"/>
</dbReference>
<dbReference type="InterPro" id="IPR014001">
    <property type="entry name" value="Helicase_ATP-bd"/>
</dbReference>
<evidence type="ECO:0000256" key="2">
    <source>
        <dbReference type="ARBA" id="ARBA00022741"/>
    </source>
</evidence>
<dbReference type="SMART" id="SM00487">
    <property type="entry name" value="DEXDc"/>
    <property type="match status" value="1"/>
</dbReference>
<evidence type="ECO:0000256" key="7">
    <source>
        <dbReference type="ARBA" id="ARBA00023014"/>
    </source>
</evidence>
<feature type="domain" description="Helicase ATP-binding" evidence="9">
    <location>
        <begin position="38"/>
        <end position="283"/>
    </location>
</feature>
<evidence type="ECO:0000313" key="12">
    <source>
        <dbReference type="Proteomes" id="UP000199766"/>
    </source>
</evidence>
<dbReference type="EMBL" id="FOGD01000007">
    <property type="protein sequence ID" value="SER39325.1"/>
    <property type="molecule type" value="Genomic_DNA"/>
</dbReference>
<dbReference type="Proteomes" id="UP000199766">
    <property type="component" value="Unassembled WGS sequence"/>
</dbReference>
<dbReference type="STRING" id="180197.SAMN02982919_02337"/>
<accession>A0A1H9NUI4</accession>
<dbReference type="Pfam" id="PF06733">
    <property type="entry name" value="DEAD_2"/>
    <property type="match status" value="1"/>
</dbReference>
<dbReference type="InterPro" id="IPR006555">
    <property type="entry name" value="ATP-dep_Helicase_C"/>
</dbReference>
<dbReference type="GO" id="GO:0051539">
    <property type="term" value="F:4 iron, 4 sulfur cluster binding"/>
    <property type="evidence" value="ECO:0007669"/>
    <property type="project" value="TreeGrafter"/>
</dbReference>
<sequence>MENIQQNKLVASAYQALPIIMNGFLPRHQQKSMITRAFSLIKQSKVGVIEAGTGTGKSMGYLMPGITMAVTEDKVLVVSTATASLQDQLASKDIPIALRAYLMAGVEGIKVVVAKGRERYICPMKVDAIEQSTSSLFASEQEVENEKILHQAAQLWRDDFWDGSRDTLPFQMPPKQWMKIANTASGCTGSRCPLVGECPYYKMQAEMKNARVIITNHDYLLSNLSNVPNSIFARDCNIFIFDEAHHLSDKLLSAFARKLDLSGFWQEEIKGIMRLSPNAMKLEISAERVLGAWKLCEQAAAIMLGDARQHRFTLGEVPPQFKSYLLDLKGLLTGFHDLIREEKEEKGKGQKNNPLVMLVQGKMGELQGLVSDAILCIAEFTSDEKIARWIERNRTGVEIRCSPFDGASKARKHLWPVVKTAVLTSATFTSLGSFDAQCHALGLSSDTITLKLESPFDYSRAKLVVPKIAVEATDGRHTDTVISYVKNTVVKSKAKGILVHFTSRMLMEKCYEALSQRERESIIMQGQWPAWAMVEEHKRRIDAGQQSIMFGLDSLGEGVDLPGEYCTMVVMTRLPFPTPDDPVLATHAEHLEDAGKNPFQILTLPKMALKFAQIVGRLMRRETDYGLVIVLDRRLVTKRYGSQILKSSSFKQIARD</sequence>
<dbReference type="PROSITE" id="PS51192">
    <property type="entry name" value="HELICASE_ATP_BIND_1"/>
    <property type="match status" value="1"/>
</dbReference>
<dbReference type="GO" id="GO:0003678">
    <property type="term" value="F:DNA helicase activity"/>
    <property type="evidence" value="ECO:0007669"/>
    <property type="project" value="InterPro"/>
</dbReference>
<keyword evidence="8" id="KW-0413">Isomerase</keyword>
<dbReference type="RefSeq" id="WP_091457760.1">
    <property type="nucleotide sequence ID" value="NZ_FOGD01000007.1"/>
</dbReference>